<name>A0ABV5GTM4_9FLAO</name>
<feature type="transmembrane region" description="Helical" evidence="1">
    <location>
        <begin position="6"/>
        <end position="25"/>
    </location>
</feature>
<evidence type="ECO:0000313" key="3">
    <source>
        <dbReference type="Proteomes" id="UP001589607"/>
    </source>
</evidence>
<reference evidence="2 3" key="1">
    <citation type="submission" date="2024-09" db="EMBL/GenBank/DDBJ databases">
        <authorList>
            <person name="Sun Q."/>
            <person name="Mori K."/>
        </authorList>
    </citation>
    <scope>NUCLEOTIDE SEQUENCE [LARGE SCALE GENOMIC DNA]</scope>
    <source>
        <strain evidence="2 3">CECT 7955</strain>
    </source>
</reference>
<keyword evidence="1" id="KW-1133">Transmembrane helix</keyword>
<feature type="transmembrane region" description="Helical" evidence="1">
    <location>
        <begin position="46"/>
        <end position="65"/>
    </location>
</feature>
<dbReference type="Proteomes" id="UP001589607">
    <property type="component" value="Unassembled WGS sequence"/>
</dbReference>
<keyword evidence="1" id="KW-0472">Membrane</keyword>
<organism evidence="2 3">
    <name type="scientific">Flavobacterium jumunjinense</name>
    <dbReference type="NCBI Taxonomy" id="998845"/>
    <lineage>
        <taxon>Bacteria</taxon>
        <taxon>Pseudomonadati</taxon>
        <taxon>Bacteroidota</taxon>
        <taxon>Flavobacteriia</taxon>
        <taxon>Flavobacteriales</taxon>
        <taxon>Flavobacteriaceae</taxon>
        <taxon>Flavobacterium</taxon>
    </lineage>
</organism>
<evidence type="ECO:0000313" key="2">
    <source>
        <dbReference type="EMBL" id="MFB9098738.1"/>
    </source>
</evidence>
<sequence length="70" mass="8084">MFEFLIELLAEILFFYTPRIVGKWIKWLCYGGKKPMDKIKKESGNTLLGVFVLLIMIGVIVITNHHSNTN</sequence>
<evidence type="ECO:0000256" key="1">
    <source>
        <dbReference type="SAM" id="Phobius"/>
    </source>
</evidence>
<accession>A0ABV5GTM4</accession>
<dbReference type="RefSeq" id="WP_236458544.1">
    <property type="nucleotide sequence ID" value="NZ_CBCSGE010000001.1"/>
</dbReference>
<gene>
    <name evidence="2" type="ORF">ACFFVF_19705</name>
</gene>
<protein>
    <submittedName>
        <fullName evidence="2">Uncharacterized protein</fullName>
    </submittedName>
</protein>
<keyword evidence="3" id="KW-1185">Reference proteome</keyword>
<keyword evidence="1" id="KW-0812">Transmembrane</keyword>
<comment type="caution">
    <text evidence="2">The sequence shown here is derived from an EMBL/GenBank/DDBJ whole genome shotgun (WGS) entry which is preliminary data.</text>
</comment>
<proteinExistence type="predicted"/>
<dbReference type="EMBL" id="JBHMEY010000094">
    <property type="protein sequence ID" value="MFB9098738.1"/>
    <property type="molecule type" value="Genomic_DNA"/>
</dbReference>